<dbReference type="RefSeq" id="WP_099382891.1">
    <property type="nucleotide sequence ID" value="NZ_PEBD01000008.1"/>
</dbReference>
<dbReference type="Pfam" id="PF20182">
    <property type="entry name" value="DUF6545"/>
    <property type="match status" value="1"/>
</dbReference>
<feature type="transmembrane region" description="Helical" evidence="2">
    <location>
        <begin position="70"/>
        <end position="89"/>
    </location>
</feature>
<feature type="domain" description="DUF6545" evidence="3">
    <location>
        <begin position="247"/>
        <end position="363"/>
    </location>
</feature>
<feature type="region of interest" description="Disordered" evidence="1">
    <location>
        <begin position="362"/>
        <end position="385"/>
    </location>
</feature>
<feature type="transmembrane region" description="Helical" evidence="2">
    <location>
        <begin position="6"/>
        <end position="23"/>
    </location>
</feature>
<dbReference type="EMBL" id="PEBD01000008">
    <property type="protein sequence ID" value="PHV66883.1"/>
    <property type="molecule type" value="Genomic_DNA"/>
</dbReference>
<name>A0A2G3PMC3_WILMA</name>
<keyword evidence="2" id="KW-0812">Transmembrane</keyword>
<dbReference type="InterPro" id="IPR050039">
    <property type="entry name" value="MAB_1171c-like"/>
</dbReference>
<feature type="transmembrane region" description="Helical" evidence="2">
    <location>
        <begin position="177"/>
        <end position="199"/>
    </location>
</feature>
<accession>A0A2G3PMC3</accession>
<evidence type="ECO:0000259" key="3">
    <source>
        <dbReference type="Pfam" id="PF20182"/>
    </source>
</evidence>
<evidence type="ECO:0000256" key="2">
    <source>
        <dbReference type="SAM" id="Phobius"/>
    </source>
</evidence>
<dbReference type="Proteomes" id="UP000225108">
    <property type="component" value="Unassembled WGS sequence"/>
</dbReference>
<evidence type="ECO:0000313" key="4">
    <source>
        <dbReference type="EMBL" id="PHV66883.1"/>
    </source>
</evidence>
<sequence>MVVGVVNAIALALFALALCWRIDRLRRESAGLQPVAMTVAISATTLAFVVGNPRVRQWLNDDFFPGADRLSIYCLLAIGVAALVVVFLYGTTEEQRQRRAGVEAIPLVVTLIGLNVAMLATPAPVRTEHMSDWTVHHVGYALFFVIADCYVAYGMAACVVSIGRYVRHAEGYLRHSLIILSTGLGLLGVAALIQTLYVVTAGLHVAHLNVLLNVAAVLAVLGAVLFLAGICYPLVRARVMSLLHDRRHRSQYRDLEPLWTLTTSALPGVVLPSPPQGAFDGSIIWLFQRRVVEIRDALLQLSPYLPDDFDELESAAQATALREAVNTYVDLGGSAGAVRQVLAGVGDDLDSDAAPLLRISRELARSSGPSRQSSVTSRQKQNRTG</sequence>
<evidence type="ECO:0000256" key="1">
    <source>
        <dbReference type="SAM" id="MobiDB-lite"/>
    </source>
</evidence>
<protein>
    <recommendedName>
        <fullName evidence="3">DUF6545 domain-containing protein</fullName>
    </recommendedName>
</protein>
<feature type="transmembrane region" description="Helical" evidence="2">
    <location>
        <begin position="211"/>
        <end position="235"/>
    </location>
</feature>
<keyword evidence="2" id="KW-0472">Membrane</keyword>
<feature type="transmembrane region" description="Helical" evidence="2">
    <location>
        <begin position="101"/>
        <end position="120"/>
    </location>
</feature>
<dbReference type="InterPro" id="IPR046675">
    <property type="entry name" value="DUF6545"/>
</dbReference>
<reference evidence="4 5" key="1">
    <citation type="submission" date="2017-10" db="EMBL/GenBank/DDBJ databases">
        <title>The draft genome sequence of Williamsia sp. BULT 1.1 isolated from the semi-arid grassland soils from South Africa.</title>
        <authorList>
            <person name="Kabwe M.H."/>
            <person name="Govender N."/>
            <person name="Mutseka Lunga P."/>
            <person name="Vikram S."/>
            <person name="Makhalanyane T.P."/>
        </authorList>
    </citation>
    <scope>NUCLEOTIDE SEQUENCE [LARGE SCALE GENOMIC DNA]</scope>
    <source>
        <strain evidence="4 5">BULT 1.1</strain>
    </source>
</reference>
<organism evidence="4 5">
    <name type="scientific">Williamsia marianensis</name>
    <dbReference type="NCBI Taxonomy" id="85044"/>
    <lineage>
        <taxon>Bacteria</taxon>
        <taxon>Bacillati</taxon>
        <taxon>Actinomycetota</taxon>
        <taxon>Actinomycetes</taxon>
        <taxon>Mycobacteriales</taxon>
        <taxon>Nocardiaceae</taxon>
        <taxon>Williamsia</taxon>
    </lineage>
</organism>
<dbReference type="AlphaFoldDB" id="A0A2G3PMC3"/>
<proteinExistence type="predicted"/>
<gene>
    <name evidence="4" type="ORF">CSW57_11565</name>
</gene>
<keyword evidence="2" id="KW-1133">Transmembrane helix</keyword>
<feature type="transmembrane region" description="Helical" evidence="2">
    <location>
        <begin position="30"/>
        <end position="50"/>
    </location>
</feature>
<dbReference type="NCBIfam" id="NF042915">
    <property type="entry name" value="MAB_1171c_fam"/>
    <property type="match status" value="1"/>
</dbReference>
<evidence type="ECO:0000313" key="5">
    <source>
        <dbReference type="Proteomes" id="UP000225108"/>
    </source>
</evidence>
<feature type="transmembrane region" description="Helical" evidence="2">
    <location>
        <begin position="140"/>
        <end position="165"/>
    </location>
</feature>
<comment type="caution">
    <text evidence="4">The sequence shown here is derived from an EMBL/GenBank/DDBJ whole genome shotgun (WGS) entry which is preliminary data.</text>
</comment>
<feature type="compositionally biased region" description="Polar residues" evidence="1">
    <location>
        <begin position="367"/>
        <end position="385"/>
    </location>
</feature>